<feature type="compositionally biased region" description="Acidic residues" evidence="5">
    <location>
        <begin position="328"/>
        <end position="349"/>
    </location>
</feature>
<dbReference type="PhylomeDB" id="A0A0K6S8F3"/>
<dbReference type="SUPFAM" id="SSF52047">
    <property type="entry name" value="RNI-like"/>
    <property type="match status" value="2"/>
</dbReference>
<dbReference type="Pfam" id="PF13516">
    <property type="entry name" value="LRR_6"/>
    <property type="match status" value="2"/>
</dbReference>
<reference evidence="6" key="1">
    <citation type="submission" date="2014-11" db="EMBL/GenBank/DDBJ databases">
        <title>Molecular phylogeny of cliff fern family Woodsiaceae with morphological implications.</title>
        <authorList>
            <person name="Shao Y.-Z."/>
            <person name="Wei R."/>
            <person name="Zhang X.-C."/>
        </authorList>
    </citation>
    <scope>NUCLEOTIDE SEQUENCE</scope>
</reference>
<organism evidence="6">
    <name type="scientific">Chromera velia CCMP2878</name>
    <dbReference type="NCBI Taxonomy" id="1169474"/>
    <lineage>
        <taxon>Eukaryota</taxon>
        <taxon>Sar</taxon>
        <taxon>Alveolata</taxon>
        <taxon>Colpodellida</taxon>
        <taxon>Chromeraceae</taxon>
        <taxon>Chromera</taxon>
    </lineage>
</organism>
<evidence type="ECO:0000313" key="6">
    <source>
        <dbReference type="EMBL" id="CUC09874.1"/>
    </source>
</evidence>
<protein>
    <submittedName>
        <fullName evidence="6">Uncharacterized protein</fullName>
    </submittedName>
</protein>
<name>A0A0K6S8F3_9ALVE</name>
<feature type="compositionally biased region" description="Acidic residues" evidence="5">
    <location>
        <begin position="367"/>
        <end position="382"/>
    </location>
</feature>
<evidence type="ECO:0000256" key="3">
    <source>
        <dbReference type="ARBA" id="ARBA00022737"/>
    </source>
</evidence>
<dbReference type="EMBL" id="CDMZ01001900">
    <property type="protein sequence ID" value="CUC09874.1"/>
    <property type="molecule type" value="Genomic_DNA"/>
</dbReference>
<dbReference type="SMART" id="SM00368">
    <property type="entry name" value="LRR_RI"/>
    <property type="match status" value="8"/>
</dbReference>
<dbReference type="GO" id="GO:0005829">
    <property type="term" value="C:cytosol"/>
    <property type="evidence" value="ECO:0007669"/>
    <property type="project" value="TreeGrafter"/>
</dbReference>
<keyword evidence="1" id="KW-0343">GTPase activation</keyword>
<evidence type="ECO:0000256" key="1">
    <source>
        <dbReference type="ARBA" id="ARBA00022468"/>
    </source>
</evidence>
<keyword evidence="4" id="KW-0175">Coiled coil</keyword>
<dbReference type="Gene3D" id="3.80.10.10">
    <property type="entry name" value="Ribonuclease Inhibitor"/>
    <property type="match status" value="3"/>
</dbReference>
<feature type="coiled-coil region" evidence="4">
    <location>
        <begin position="224"/>
        <end position="258"/>
    </location>
</feature>
<dbReference type="VEuPathDB" id="CryptoDB:Cvel_24759"/>
<keyword evidence="2" id="KW-0433">Leucine-rich repeat</keyword>
<dbReference type="PANTHER" id="PTHR24113">
    <property type="entry name" value="RAN GTPASE-ACTIVATING PROTEIN 1"/>
    <property type="match status" value="1"/>
</dbReference>
<dbReference type="GO" id="GO:0006913">
    <property type="term" value="P:nucleocytoplasmic transport"/>
    <property type="evidence" value="ECO:0007669"/>
    <property type="project" value="TreeGrafter"/>
</dbReference>
<dbReference type="GO" id="GO:0005634">
    <property type="term" value="C:nucleus"/>
    <property type="evidence" value="ECO:0007669"/>
    <property type="project" value="TreeGrafter"/>
</dbReference>
<dbReference type="InterPro" id="IPR032675">
    <property type="entry name" value="LRR_dom_sf"/>
</dbReference>
<proteinExistence type="predicted"/>
<dbReference type="PANTHER" id="PTHR24113:SF12">
    <property type="entry name" value="RAN GTPASE-ACTIVATING PROTEIN 1"/>
    <property type="match status" value="1"/>
</dbReference>
<dbReference type="GO" id="GO:0005096">
    <property type="term" value="F:GTPase activator activity"/>
    <property type="evidence" value="ECO:0007669"/>
    <property type="project" value="UniProtKB-KW"/>
</dbReference>
<dbReference type="Pfam" id="PF00560">
    <property type="entry name" value="LRR_1"/>
    <property type="match status" value="1"/>
</dbReference>
<dbReference type="GO" id="GO:0031267">
    <property type="term" value="F:small GTPase binding"/>
    <property type="evidence" value="ECO:0007669"/>
    <property type="project" value="TreeGrafter"/>
</dbReference>
<sequence length="1014" mass="106706">MPADSGNSGNIGTRSLQVADNVLCSLFEHARPNVQEISALASDRKGFGLALILLGFIRTGRSLLPLATLDLSDFSLSARKLKLLLTSLSSGPGVVETLRCGPHVCQQASLPVLLDFLQGVKAGGTEGVPSIFLKTLQLAKCDLGEAAVVIFHHLPRSLEHLDLSGNRLRRASTESLGTSLSFGWLPNLLSLDLTDNPLGPSGVRAFARGLSSSPQSLPLQSLKLARTKAKAEGVEALAEALKAKKTTSLQTLDLAENEMRPAGLKHLASAVNAEALPHLKVLVVKKNELANVTDAEKDYAPISELLTTNALKELEEFDLSDNRLFDEGVGEIGDEGEAWDEADGEEAEDGGGSNGESGGVQNSLLESVDEIGGEGVDEDGDGDKDGGGSDGQVKGGSVIPSAAAFAVPGRFPKLRRFDLGSTAYMASGQLATFATALGVEGAPSLQELVIPFGGSEENPNPEGVAALATALSSGHLSELRGLEIDEREDMTGEAFAGLCRSLATGKVSLLQSLDLRMYYDDAEEGVVALAEGIQGQRLSSLESLRLGLSNVKGFAVSGLGLAFGCGGCPGLQKLCLVWEEEGDEGVGGLAEGLGGGRLSVLRDLSLSVVCGVGGEGEGEWAGEGCKALGEVLSTGKVPSLRTVRMDWLCNHSFRCLCEGLSRGRVDPPFLFDINFLGESFPSADVGVSRFAEVIRAGKLSGLRSFKYDSVPSRLSRGGWRMFGEALSHADALLDSLEELRILFQTEGANAAFFEGLSRGTGRLPALHTVHCAHDCTIRTQGAQSLSALVSGGGVPSLKDLKVNLRGIGQEGMQAFAAALSSPHVSALRKLDVTFRGDQPSPAVAEVGMFSQALSSGHLRRLEELRVGGLWVIEEVRALCVGLGSGRLSSLHTLHFCNCSLGVQGGMALSEVLVAEKFPSLTILKAGVMGLTDEGVRALAEGWMSRNPPPLQDLHLGYNGLTSTVVHPLLKLLGSQRMPSLESMKLCGNVQIDSRSKSLLIDAFPETVNFTLDFT</sequence>
<accession>A0A0K6S8F3</accession>
<evidence type="ECO:0000256" key="2">
    <source>
        <dbReference type="ARBA" id="ARBA00022614"/>
    </source>
</evidence>
<dbReference type="GO" id="GO:0048471">
    <property type="term" value="C:perinuclear region of cytoplasm"/>
    <property type="evidence" value="ECO:0007669"/>
    <property type="project" value="TreeGrafter"/>
</dbReference>
<dbReference type="InterPro" id="IPR001611">
    <property type="entry name" value="Leu-rich_rpt"/>
</dbReference>
<dbReference type="InterPro" id="IPR027038">
    <property type="entry name" value="RanGap"/>
</dbReference>
<keyword evidence="3" id="KW-0677">Repeat</keyword>
<gene>
    <name evidence="6" type="ORF">Cvel_24759.t2.CR1</name>
</gene>
<evidence type="ECO:0000256" key="4">
    <source>
        <dbReference type="SAM" id="Coils"/>
    </source>
</evidence>
<evidence type="ECO:0000256" key="5">
    <source>
        <dbReference type="SAM" id="MobiDB-lite"/>
    </source>
</evidence>
<feature type="region of interest" description="Disordered" evidence="5">
    <location>
        <begin position="327"/>
        <end position="395"/>
    </location>
</feature>
<dbReference type="AlphaFoldDB" id="A0A0K6S8F3"/>